<dbReference type="Proteomes" id="UP000037035">
    <property type="component" value="Unassembled WGS sequence"/>
</dbReference>
<sequence>MFSFNREHEAPAFRVSGSALEEDLSLLRRRTIQVGKCYCLLALATLAWLAFTQTLDQHPNMLESISFTRFNLDYPSLHVQDIWGRFQPVVDESHIPPLTLSTSSSYESSFDGIHKPVEHLTLSRIVGRKFRLHDRKPLRTSRPTPSS</sequence>
<gene>
    <name evidence="1" type="ORF">VP01_2545g1</name>
</gene>
<comment type="caution">
    <text evidence="1">The sequence shown here is derived from an EMBL/GenBank/DDBJ whole genome shotgun (WGS) entry which is preliminary data.</text>
</comment>
<dbReference type="VEuPathDB" id="FungiDB:VP01_2545g1"/>
<dbReference type="OrthoDB" id="2496054at2759"/>
<evidence type="ECO:0000313" key="2">
    <source>
        <dbReference type="Proteomes" id="UP000037035"/>
    </source>
</evidence>
<evidence type="ECO:0000313" key="1">
    <source>
        <dbReference type="EMBL" id="KNZ55910.1"/>
    </source>
</evidence>
<protein>
    <submittedName>
        <fullName evidence="1">Uncharacterized protein</fullName>
    </submittedName>
</protein>
<accession>A0A0L6V728</accession>
<reference evidence="1 2" key="1">
    <citation type="submission" date="2015-08" db="EMBL/GenBank/DDBJ databases">
        <title>Next Generation Sequencing and Analysis of the Genome of Puccinia sorghi L Schw, the Causal Agent of Maize Common Rust.</title>
        <authorList>
            <person name="Rochi L."/>
            <person name="Burguener G."/>
            <person name="Darino M."/>
            <person name="Turjanski A."/>
            <person name="Kreff E."/>
            <person name="Dieguez M.J."/>
            <person name="Sacco F."/>
        </authorList>
    </citation>
    <scope>NUCLEOTIDE SEQUENCE [LARGE SCALE GENOMIC DNA]</scope>
    <source>
        <strain evidence="1 2">RO10H11247</strain>
    </source>
</reference>
<organism evidence="1 2">
    <name type="scientific">Puccinia sorghi</name>
    <dbReference type="NCBI Taxonomy" id="27349"/>
    <lineage>
        <taxon>Eukaryota</taxon>
        <taxon>Fungi</taxon>
        <taxon>Dikarya</taxon>
        <taxon>Basidiomycota</taxon>
        <taxon>Pucciniomycotina</taxon>
        <taxon>Pucciniomycetes</taxon>
        <taxon>Pucciniales</taxon>
        <taxon>Pucciniaceae</taxon>
        <taxon>Puccinia</taxon>
    </lineage>
</organism>
<keyword evidence="2" id="KW-1185">Reference proteome</keyword>
<dbReference type="EMBL" id="LAVV01007442">
    <property type="protein sequence ID" value="KNZ55910.1"/>
    <property type="molecule type" value="Genomic_DNA"/>
</dbReference>
<name>A0A0L6V728_9BASI</name>
<proteinExistence type="predicted"/>
<dbReference type="AlphaFoldDB" id="A0A0L6V728"/>